<dbReference type="GO" id="GO:0051082">
    <property type="term" value="F:unfolded protein binding"/>
    <property type="evidence" value="ECO:0007669"/>
    <property type="project" value="InterPro"/>
</dbReference>
<evidence type="ECO:0000256" key="2">
    <source>
        <dbReference type="ARBA" id="ARBA00022737"/>
    </source>
</evidence>
<reference evidence="8" key="1">
    <citation type="submission" date="2019-03" db="EMBL/GenBank/DDBJ databases">
        <title>Lake Tanganyika Metagenome-Assembled Genomes (MAGs).</title>
        <authorList>
            <person name="Tran P."/>
        </authorList>
    </citation>
    <scope>NUCLEOTIDE SEQUENCE</scope>
    <source>
        <strain evidence="8">K_DeepCast_150m_m2_040</strain>
    </source>
</reference>
<dbReference type="Pfam" id="PF01556">
    <property type="entry name" value="DnaJ_C"/>
    <property type="match status" value="1"/>
</dbReference>
<dbReference type="GO" id="GO:0008270">
    <property type="term" value="F:zinc ion binding"/>
    <property type="evidence" value="ECO:0007669"/>
    <property type="project" value="UniProtKB-KW"/>
</dbReference>
<dbReference type="PROSITE" id="PS50076">
    <property type="entry name" value="DNAJ_2"/>
    <property type="match status" value="1"/>
</dbReference>
<keyword evidence="5" id="KW-0143">Chaperone</keyword>
<feature type="domain" description="J" evidence="7">
    <location>
        <begin position="5"/>
        <end position="70"/>
    </location>
</feature>
<gene>
    <name evidence="8" type="ORF">FJY68_05715</name>
</gene>
<dbReference type="FunFam" id="2.60.260.20:FF:000005">
    <property type="entry name" value="Chaperone protein dnaJ 1, mitochondrial"/>
    <property type="match status" value="1"/>
</dbReference>
<dbReference type="GO" id="GO:0005737">
    <property type="term" value="C:cytoplasm"/>
    <property type="evidence" value="ECO:0007669"/>
    <property type="project" value="TreeGrafter"/>
</dbReference>
<keyword evidence="3" id="KW-0863">Zinc-finger</keyword>
<evidence type="ECO:0000313" key="8">
    <source>
        <dbReference type="EMBL" id="MBM3331337.1"/>
    </source>
</evidence>
<comment type="caution">
    <text evidence="8">The sequence shown here is derived from an EMBL/GenBank/DDBJ whole genome shotgun (WGS) entry which is preliminary data.</text>
</comment>
<proteinExistence type="predicted"/>
<keyword evidence="1" id="KW-0479">Metal-binding</keyword>
<sequence length="309" mass="34516">MEFKDYYEVLGVPKDADEKAIKAAYRKLARKYHPDVCADKAEGEGRFKEVNEAYEVLSDKEKRSKYDQFGADWQRAQQSGQAGDFDWSRYQAGQQPGGYSRYTTEDLQDLFGEGAPFSDFFTHLFGAQAAQAQPRAGRGRDIEQPVVVTLAEASKGTTRRLKRQGGPTIEAKIPPGVDNGTRMRLKGQGMPGRRGQPGDLWLVMTVEDDPSFARDGNDLHTRIQVPLYVAMLGGEVTVPLVEGRAKTKIPPETQSGCELRLKGQGMPVYGEPGKRGDLYATIEVRLPCRLSEKERALFRELAKLRPEEK</sequence>
<dbReference type="Gene3D" id="2.60.260.20">
    <property type="entry name" value="Urease metallochaperone UreE, N-terminal domain"/>
    <property type="match status" value="2"/>
</dbReference>
<dbReference type="SUPFAM" id="SSF49493">
    <property type="entry name" value="HSP40/DnaJ peptide-binding domain"/>
    <property type="match status" value="2"/>
</dbReference>
<organism evidence="8 9">
    <name type="scientific">candidate division WOR-3 bacterium</name>
    <dbReference type="NCBI Taxonomy" id="2052148"/>
    <lineage>
        <taxon>Bacteria</taxon>
        <taxon>Bacteria division WOR-3</taxon>
    </lineage>
</organism>
<dbReference type="EMBL" id="VGIR01000026">
    <property type="protein sequence ID" value="MBM3331337.1"/>
    <property type="molecule type" value="Genomic_DNA"/>
</dbReference>
<accession>A0A937XDT7</accession>
<evidence type="ECO:0000256" key="1">
    <source>
        <dbReference type="ARBA" id="ARBA00022723"/>
    </source>
</evidence>
<dbReference type="AlphaFoldDB" id="A0A937XDT7"/>
<dbReference type="CDD" id="cd10747">
    <property type="entry name" value="DnaJ_C"/>
    <property type="match status" value="1"/>
</dbReference>
<evidence type="ECO:0000256" key="4">
    <source>
        <dbReference type="ARBA" id="ARBA00022833"/>
    </source>
</evidence>
<dbReference type="PANTHER" id="PTHR43096">
    <property type="entry name" value="DNAJ HOMOLOG 1, MITOCHONDRIAL-RELATED"/>
    <property type="match status" value="1"/>
</dbReference>
<feature type="region of interest" description="Disordered" evidence="6">
    <location>
        <begin position="155"/>
        <end position="198"/>
    </location>
</feature>
<keyword evidence="2" id="KW-0677">Repeat</keyword>
<dbReference type="InterPro" id="IPR001623">
    <property type="entry name" value="DnaJ_domain"/>
</dbReference>
<dbReference type="InterPro" id="IPR008971">
    <property type="entry name" value="HSP40/DnaJ_pept-bd"/>
</dbReference>
<dbReference type="Pfam" id="PF00226">
    <property type="entry name" value="DnaJ"/>
    <property type="match status" value="1"/>
</dbReference>
<dbReference type="InterPro" id="IPR018253">
    <property type="entry name" value="DnaJ_domain_CS"/>
</dbReference>
<evidence type="ECO:0000256" key="3">
    <source>
        <dbReference type="ARBA" id="ARBA00022771"/>
    </source>
</evidence>
<name>A0A937XDT7_UNCW3</name>
<dbReference type="InterPro" id="IPR036869">
    <property type="entry name" value="J_dom_sf"/>
</dbReference>
<dbReference type="PROSITE" id="PS00636">
    <property type="entry name" value="DNAJ_1"/>
    <property type="match status" value="1"/>
</dbReference>
<protein>
    <submittedName>
        <fullName evidence="8">J domain-containing protein</fullName>
    </submittedName>
</protein>
<evidence type="ECO:0000313" key="9">
    <source>
        <dbReference type="Proteomes" id="UP000779900"/>
    </source>
</evidence>
<keyword evidence="4" id="KW-0862">Zinc</keyword>
<dbReference type="PRINTS" id="PR00625">
    <property type="entry name" value="JDOMAIN"/>
</dbReference>
<dbReference type="GO" id="GO:0042026">
    <property type="term" value="P:protein refolding"/>
    <property type="evidence" value="ECO:0007669"/>
    <property type="project" value="TreeGrafter"/>
</dbReference>
<dbReference type="Proteomes" id="UP000779900">
    <property type="component" value="Unassembled WGS sequence"/>
</dbReference>
<feature type="compositionally biased region" description="Low complexity" evidence="6">
    <location>
        <begin position="187"/>
        <end position="198"/>
    </location>
</feature>
<dbReference type="PANTHER" id="PTHR43096:SF52">
    <property type="entry name" value="DNAJ HOMOLOG 1, MITOCHONDRIAL-RELATED"/>
    <property type="match status" value="1"/>
</dbReference>
<dbReference type="InterPro" id="IPR002939">
    <property type="entry name" value="DnaJ_C"/>
</dbReference>
<dbReference type="CDD" id="cd06257">
    <property type="entry name" value="DnaJ"/>
    <property type="match status" value="1"/>
</dbReference>
<evidence type="ECO:0000259" key="7">
    <source>
        <dbReference type="PROSITE" id="PS50076"/>
    </source>
</evidence>
<dbReference type="SMART" id="SM00271">
    <property type="entry name" value="DnaJ"/>
    <property type="match status" value="1"/>
</dbReference>
<dbReference type="Gene3D" id="1.10.287.110">
    <property type="entry name" value="DnaJ domain"/>
    <property type="match status" value="1"/>
</dbReference>
<evidence type="ECO:0000256" key="5">
    <source>
        <dbReference type="ARBA" id="ARBA00023186"/>
    </source>
</evidence>
<dbReference type="SUPFAM" id="SSF46565">
    <property type="entry name" value="Chaperone J-domain"/>
    <property type="match status" value="1"/>
</dbReference>
<evidence type="ECO:0000256" key="6">
    <source>
        <dbReference type="SAM" id="MobiDB-lite"/>
    </source>
</evidence>